<dbReference type="InterPro" id="IPR017907">
    <property type="entry name" value="Znf_RING_CS"/>
</dbReference>
<dbReference type="Gene3D" id="1.20.120.1750">
    <property type="match status" value="1"/>
</dbReference>
<comment type="cofactor">
    <cofactor evidence="2">
        <name>Zn(2+)</name>
        <dbReference type="ChEBI" id="CHEBI:29105"/>
    </cofactor>
</comment>
<dbReference type="FunFam" id="1.20.120.1750:FF:000019">
    <property type="entry name" value="RBR-type E3 ubiquitin transferase"/>
    <property type="match status" value="1"/>
</dbReference>
<evidence type="ECO:0000313" key="17">
    <source>
        <dbReference type="Proteomes" id="UP000594638"/>
    </source>
</evidence>
<dbReference type="SUPFAM" id="SSF57850">
    <property type="entry name" value="RING/U-box"/>
    <property type="match status" value="2"/>
</dbReference>
<evidence type="ECO:0000256" key="6">
    <source>
        <dbReference type="ARBA" id="ARBA00022679"/>
    </source>
</evidence>
<evidence type="ECO:0000256" key="12">
    <source>
        <dbReference type="PROSITE-ProRule" id="PRU00175"/>
    </source>
</evidence>
<dbReference type="FunFam" id="3.30.420.10:FF:000076">
    <property type="entry name" value="RBR-type E3 ubiquitin transferase"/>
    <property type="match status" value="1"/>
</dbReference>
<comment type="function">
    <text evidence="3">Might act as an E3 ubiquitin-protein ligase, or as part of E3 complex, which accepts ubiquitin from specific E2 ubiquitin-conjugating enzymes and then transfers it to substrates.</text>
</comment>
<feature type="compositionally biased region" description="Low complexity" evidence="13">
    <location>
        <begin position="97"/>
        <end position="118"/>
    </location>
</feature>
<keyword evidence="7" id="KW-0479">Metal-binding</keyword>
<dbReference type="OrthoDB" id="9977870at2759"/>
<comment type="similarity">
    <text evidence="4">Belongs to the RBR family. Ariadne subfamily.</text>
</comment>
<evidence type="ECO:0000256" key="10">
    <source>
        <dbReference type="ARBA" id="ARBA00022786"/>
    </source>
</evidence>
<feature type="region of interest" description="Disordered" evidence="13">
    <location>
        <begin position="97"/>
        <end position="122"/>
    </location>
</feature>
<evidence type="ECO:0000259" key="15">
    <source>
        <dbReference type="PROSITE" id="PS51873"/>
    </source>
</evidence>
<dbReference type="InterPro" id="IPR002156">
    <property type="entry name" value="RNaseH_domain"/>
</dbReference>
<dbReference type="InterPro" id="IPR031127">
    <property type="entry name" value="E3_UB_ligase_RBR"/>
</dbReference>
<comment type="catalytic activity">
    <reaction evidence="1">
        <text>[E2 ubiquitin-conjugating enzyme]-S-ubiquitinyl-L-cysteine + [acceptor protein]-L-lysine = [E2 ubiquitin-conjugating enzyme]-L-cysteine + [acceptor protein]-N(6)-ubiquitinyl-L-lysine.</text>
        <dbReference type="EC" id="2.3.2.31"/>
    </reaction>
</comment>
<keyword evidence="17" id="KW-1185">Reference proteome</keyword>
<proteinExistence type="inferred from homology"/>
<gene>
    <name evidence="16" type="ORF">OLEA9_A105246</name>
</gene>
<organism evidence="16 17">
    <name type="scientific">Olea europaea subsp. europaea</name>
    <dbReference type="NCBI Taxonomy" id="158383"/>
    <lineage>
        <taxon>Eukaryota</taxon>
        <taxon>Viridiplantae</taxon>
        <taxon>Streptophyta</taxon>
        <taxon>Embryophyta</taxon>
        <taxon>Tracheophyta</taxon>
        <taxon>Spermatophyta</taxon>
        <taxon>Magnoliopsida</taxon>
        <taxon>eudicotyledons</taxon>
        <taxon>Gunneridae</taxon>
        <taxon>Pentapetalae</taxon>
        <taxon>asterids</taxon>
        <taxon>lamiids</taxon>
        <taxon>Lamiales</taxon>
        <taxon>Oleaceae</taxon>
        <taxon>Oleeae</taxon>
        <taxon>Olea</taxon>
    </lineage>
</organism>
<dbReference type="GO" id="GO:0003676">
    <property type="term" value="F:nucleic acid binding"/>
    <property type="evidence" value="ECO:0007669"/>
    <property type="project" value="InterPro"/>
</dbReference>
<feature type="domain" description="RING-type" evidence="15">
    <location>
        <begin position="352"/>
        <end position="570"/>
    </location>
</feature>
<dbReference type="InterPro" id="IPR002867">
    <property type="entry name" value="IBR_dom"/>
</dbReference>
<dbReference type="InterPro" id="IPR012337">
    <property type="entry name" value="RNaseH-like_sf"/>
</dbReference>
<dbReference type="GO" id="GO:0008270">
    <property type="term" value="F:zinc ion binding"/>
    <property type="evidence" value="ECO:0007669"/>
    <property type="project" value="UniProtKB-KW"/>
</dbReference>
<evidence type="ECO:0000256" key="7">
    <source>
        <dbReference type="ARBA" id="ARBA00022723"/>
    </source>
</evidence>
<keyword evidence="10" id="KW-0833">Ubl conjugation pathway</keyword>
<keyword evidence="8" id="KW-0677">Repeat</keyword>
<dbReference type="InterPro" id="IPR001841">
    <property type="entry name" value="Znf_RING"/>
</dbReference>
<dbReference type="GO" id="GO:0016567">
    <property type="term" value="P:protein ubiquitination"/>
    <property type="evidence" value="ECO:0007669"/>
    <property type="project" value="InterPro"/>
</dbReference>
<evidence type="ECO:0000256" key="2">
    <source>
        <dbReference type="ARBA" id="ARBA00001947"/>
    </source>
</evidence>
<accession>A0A8S0TNL6</accession>
<dbReference type="GO" id="GO:0004523">
    <property type="term" value="F:RNA-DNA hybrid ribonuclease activity"/>
    <property type="evidence" value="ECO:0007669"/>
    <property type="project" value="InterPro"/>
</dbReference>
<sequence>MVTKSRQSNRLRILPFSCLYCQNRVTKSTHSCGMSIGRPLELEDSSIYFSDAADDDDFQDIAAEQRRELMAAKAVDSDLDLAFNIQLQEAINASLSLNQNQPSSSSSSDSPPQPQSNSRQLDEDFSNFTDLQSGELLKLEQELNDHIISETEFNKLKSDLHRMIHDHRVAFEISRMSDDEWEEWGDNFEQPFGEGTSKGVNNEIFRIYFKGLLEDLPNGTVLGGIGVAICDSRDNLLFELRKPLVGNGTSRRCAEIRALIEGLNAALELDLERVVLYCDYFPVFQFITGKWPAKQPKVSALVNQVYHLRKKLTYCQPSLVARNDIKFAFKLARQAIVSQMNKPAECNGSRNSQETCVICLEDTNIDEIFSIDDCMHRYCFSCMKQHVEVKLLHGMLPKCPHEGCNIELKIDTCSKFLTPRLTEIWNQRVKEASIPVTEKIYCPYPKCSALMSKREALEHSKTAHVGADMYCRRRCIKCNGLFCISCKVPWHNNMTCYDYKRRNPYLQQEEAKLKKLAMTNLWRQCVKCNHMIELAAGCYHMTCRCGHEFCYTCGAEWKNKEATCTCPLWDEEHILDDEDEDNEDEDYDYFDSSEEDYY</sequence>
<dbReference type="Gene3D" id="3.30.420.10">
    <property type="entry name" value="Ribonuclease H-like superfamily/Ribonuclease H"/>
    <property type="match status" value="1"/>
</dbReference>
<evidence type="ECO:0000256" key="8">
    <source>
        <dbReference type="ARBA" id="ARBA00022737"/>
    </source>
</evidence>
<dbReference type="SUPFAM" id="SSF53098">
    <property type="entry name" value="Ribonuclease H-like"/>
    <property type="match status" value="1"/>
</dbReference>
<dbReference type="PROSITE" id="PS50089">
    <property type="entry name" value="ZF_RING_2"/>
    <property type="match status" value="2"/>
</dbReference>
<dbReference type="InterPro" id="IPR044066">
    <property type="entry name" value="TRIAD_supradom"/>
</dbReference>
<evidence type="ECO:0000256" key="4">
    <source>
        <dbReference type="ARBA" id="ARBA00005884"/>
    </source>
</evidence>
<dbReference type="GO" id="GO:0061630">
    <property type="term" value="F:ubiquitin protein ligase activity"/>
    <property type="evidence" value="ECO:0007669"/>
    <property type="project" value="UniProtKB-EC"/>
</dbReference>
<evidence type="ECO:0000313" key="16">
    <source>
        <dbReference type="EMBL" id="CAA3007524.1"/>
    </source>
</evidence>
<feature type="domain" description="RING-type" evidence="14">
    <location>
        <begin position="525"/>
        <end position="568"/>
    </location>
</feature>
<feature type="region of interest" description="Disordered" evidence="13">
    <location>
        <begin position="576"/>
        <end position="598"/>
    </location>
</feature>
<dbReference type="EMBL" id="CACTIH010007277">
    <property type="protein sequence ID" value="CAA3007524.1"/>
    <property type="molecule type" value="Genomic_DNA"/>
</dbReference>
<dbReference type="SMART" id="SM00647">
    <property type="entry name" value="IBR"/>
    <property type="match status" value="2"/>
</dbReference>
<dbReference type="PROSITE" id="PS51873">
    <property type="entry name" value="TRIAD"/>
    <property type="match status" value="1"/>
</dbReference>
<dbReference type="InterPro" id="IPR036397">
    <property type="entry name" value="RNaseH_sf"/>
</dbReference>
<dbReference type="FunFam" id="3.30.40.10:FF:000230">
    <property type="entry name" value="RBR-type E3 ubiquitin transferase"/>
    <property type="match status" value="1"/>
</dbReference>
<dbReference type="InterPro" id="IPR013083">
    <property type="entry name" value="Znf_RING/FYVE/PHD"/>
</dbReference>
<keyword evidence="6" id="KW-0808">Transferase</keyword>
<evidence type="ECO:0000256" key="13">
    <source>
        <dbReference type="SAM" id="MobiDB-lite"/>
    </source>
</evidence>
<protein>
    <recommendedName>
        <fullName evidence="5">RBR-type E3 ubiquitin transferase</fullName>
        <ecNumber evidence="5">2.3.2.31</ecNumber>
    </recommendedName>
</protein>
<dbReference type="EC" id="2.3.2.31" evidence="5"/>
<evidence type="ECO:0000256" key="3">
    <source>
        <dbReference type="ARBA" id="ARBA00003976"/>
    </source>
</evidence>
<evidence type="ECO:0000256" key="9">
    <source>
        <dbReference type="ARBA" id="ARBA00022771"/>
    </source>
</evidence>
<dbReference type="CDD" id="cd22584">
    <property type="entry name" value="Rcat_RBR_unk"/>
    <property type="match status" value="1"/>
</dbReference>
<dbReference type="Gene3D" id="3.30.40.10">
    <property type="entry name" value="Zinc/RING finger domain, C3HC4 (zinc finger)"/>
    <property type="match status" value="1"/>
</dbReference>
<dbReference type="Proteomes" id="UP000594638">
    <property type="component" value="Unassembled WGS sequence"/>
</dbReference>
<evidence type="ECO:0000256" key="5">
    <source>
        <dbReference type="ARBA" id="ARBA00012251"/>
    </source>
</evidence>
<name>A0A8S0TNL6_OLEEU</name>
<keyword evidence="9 12" id="KW-0863">Zinc-finger</keyword>
<dbReference type="Pfam" id="PF22191">
    <property type="entry name" value="IBR_1"/>
    <property type="match status" value="1"/>
</dbReference>
<dbReference type="AlphaFoldDB" id="A0A8S0TNL6"/>
<evidence type="ECO:0000256" key="11">
    <source>
        <dbReference type="ARBA" id="ARBA00022833"/>
    </source>
</evidence>
<dbReference type="Pfam" id="PF01485">
    <property type="entry name" value="IBR"/>
    <property type="match status" value="1"/>
</dbReference>
<evidence type="ECO:0000256" key="1">
    <source>
        <dbReference type="ARBA" id="ARBA00001798"/>
    </source>
</evidence>
<feature type="domain" description="RING-type" evidence="14">
    <location>
        <begin position="356"/>
        <end position="400"/>
    </location>
</feature>
<dbReference type="PROSITE" id="PS00518">
    <property type="entry name" value="ZF_RING_1"/>
    <property type="match status" value="1"/>
</dbReference>
<keyword evidence="11" id="KW-0862">Zinc</keyword>
<dbReference type="CDD" id="cd22582">
    <property type="entry name" value="BRcat_RBR_unk"/>
    <property type="match status" value="1"/>
</dbReference>
<dbReference type="Pfam" id="PF13456">
    <property type="entry name" value="RVT_3"/>
    <property type="match status" value="1"/>
</dbReference>
<reference evidence="16 17" key="1">
    <citation type="submission" date="2019-12" db="EMBL/GenBank/DDBJ databases">
        <authorList>
            <person name="Alioto T."/>
            <person name="Alioto T."/>
            <person name="Gomez Garrido J."/>
        </authorList>
    </citation>
    <scope>NUCLEOTIDE SEQUENCE [LARGE SCALE GENOMIC DNA]</scope>
</reference>
<evidence type="ECO:0000259" key="14">
    <source>
        <dbReference type="PROSITE" id="PS50089"/>
    </source>
</evidence>
<dbReference type="PANTHER" id="PTHR11685">
    <property type="entry name" value="RBR FAMILY RING FINGER AND IBR DOMAIN-CONTAINING"/>
    <property type="match status" value="1"/>
</dbReference>
<dbReference type="Gramene" id="OE9A105246T1">
    <property type="protein sequence ID" value="OE9A105246C1"/>
    <property type="gene ID" value="OE9A105246"/>
</dbReference>
<comment type="caution">
    <text evidence="16">The sequence shown here is derived from an EMBL/GenBank/DDBJ whole genome shotgun (WGS) entry which is preliminary data.</text>
</comment>